<dbReference type="EMBL" id="JQCR01000003">
    <property type="protein sequence ID" value="KGE17996.1"/>
    <property type="molecule type" value="Genomic_DNA"/>
</dbReference>
<dbReference type="NCBIfam" id="TIGR00399">
    <property type="entry name" value="metG_C_term"/>
    <property type="match status" value="1"/>
</dbReference>
<dbReference type="InterPro" id="IPR004495">
    <property type="entry name" value="Met-tRNA-synth_bsu_C"/>
</dbReference>
<feature type="short sequence motif" description="'HIGH' region" evidence="13">
    <location>
        <begin position="14"/>
        <end position="24"/>
    </location>
</feature>
<comment type="catalytic activity">
    <reaction evidence="12 13">
        <text>tRNA(Met) + L-methionine + ATP = L-methionyl-tRNA(Met) + AMP + diphosphate</text>
        <dbReference type="Rhea" id="RHEA:13481"/>
        <dbReference type="Rhea" id="RHEA-COMP:9667"/>
        <dbReference type="Rhea" id="RHEA-COMP:9698"/>
        <dbReference type="ChEBI" id="CHEBI:30616"/>
        <dbReference type="ChEBI" id="CHEBI:33019"/>
        <dbReference type="ChEBI" id="CHEBI:57844"/>
        <dbReference type="ChEBI" id="CHEBI:78442"/>
        <dbReference type="ChEBI" id="CHEBI:78530"/>
        <dbReference type="ChEBI" id="CHEBI:456215"/>
        <dbReference type="EC" id="6.1.1.10"/>
    </reaction>
</comment>
<dbReference type="Pfam" id="PF01588">
    <property type="entry name" value="tRNA_bind"/>
    <property type="match status" value="1"/>
</dbReference>
<proteinExistence type="inferred from homology"/>
<dbReference type="InterPro" id="IPR012340">
    <property type="entry name" value="NA-bd_OB-fold"/>
</dbReference>
<evidence type="ECO:0000256" key="9">
    <source>
        <dbReference type="ARBA" id="ARBA00022884"/>
    </source>
</evidence>
<evidence type="ECO:0000256" key="10">
    <source>
        <dbReference type="ARBA" id="ARBA00022917"/>
    </source>
</evidence>
<dbReference type="GO" id="GO:0005524">
    <property type="term" value="F:ATP binding"/>
    <property type="evidence" value="ECO:0007669"/>
    <property type="project" value="UniProtKB-UniRule"/>
</dbReference>
<evidence type="ECO:0000256" key="11">
    <source>
        <dbReference type="ARBA" id="ARBA00023146"/>
    </source>
</evidence>
<dbReference type="PRINTS" id="PR01041">
    <property type="entry name" value="TRNASYNTHMET"/>
</dbReference>
<dbReference type="GO" id="GO:0006431">
    <property type="term" value="P:methionyl-tRNA aminoacylation"/>
    <property type="evidence" value="ECO:0007669"/>
    <property type="project" value="UniProtKB-UniRule"/>
</dbReference>
<dbReference type="FunFam" id="2.40.50.140:FF:000042">
    <property type="entry name" value="Methionine--tRNA ligase"/>
    <property type="match status" value="1"/>
</dbReference>
<keyword evidence="9 13" id="KW-0694">RNA-binding</keyword>
<dbReference type="Gene3D" id="2.40.50.140">
    <property type="entry name" value="Nucleic acid-binding proteins"/>
    <property type="match status" value="1"/>
</dbReference>
<dbReference type="EC" id="6.1.1.10" evidence="13"/>
<dbReference type="Pfam" id="PF09334">
    <property type="entry name" value="tRNA-synt_1g"/>
    <property type="match status" value="1"/>
</dbReference>
<dbReference type="InterPro" id="IPR015413">
    <property type="entry name" value="Methionyl/Leucyl_tRNA_Synth"/>
</dbReference>
<evidence type="ECO:0000256" key="13">
    <source>
        <dbReference type="HAMAP-Rule" id="MF_01228"/>
    </source>
</evidence>
<comment type="similarity">
    <text evidence="13">Belongs to the class-I aminoacyl-tRNA synthetase family. MetG type 2B subfamily.</text>
</comment>
<evidence type="ECO:0000256" key="2">
    <source>
        <dbReference type="ARBA" id="ARBA00004496"/>
    </source>
</evidence>
<dbReference type="Proteomes" id="UP000029734">
    <property type="component" value="Unassembled WGS sequence"/>
</dbReference>
<dbReference type="SUPFAM" id="SSF50249">
    <property type="entry name" value="Nucleic acid-binding proteins"/>
    <property type="match status" value="1"/>
</dbReference>
<reference evidence="15 16" key="1">
    <citation type="submission" date="2014-08" db="EMBL/GenBank/DDBJ databases">
        <authorList>
            <person name="den Bakker H.C."/>
        </authorList>
    </citation>
    <scope>NUCLEOTIDE SEQUENCE [LARGE SCALE GENOMIC DNA]</scope>
    <source>
        <strain evidence="15 16">DSM 18334</strain>
    </source>
</reference>
<feature type="short sequence motif" description="'KMSKS' region" evidence="13">
    <location>
        <begin position="310"/>
        <end position="314"/>
    </location>
</feature>
<comment type="subunit">
    <text evidence="3 13">Homodimer.</text>
</comment>
<dbReference type="GO" id="GO:0005737">
    <property type="term" value="C:cytoplasm"/>
    <property type="evidence" value="ECO:0007669"/>
    <property type="project" value="UniProtKB-SubCell"/>
</dbReference>
<keyword evidence="5 13" id="KW-0820">tRNA-binding</keyword>
<evidence type="ECO:0000256" key="4">
    <source>
        <dbReference type="ARBA" id="ARBA00022490"/>
    </source>
</evidence>
<dbReference type="HAMAP" id="MF_01228">
    <property type="entry name" value="Met_tRNA_synth_type2"/>
    <property type="match status" value="1"/>
</dbReference>
<comment type="subcellular location">
    <subcellularLocation>
        <location evidence="2 13">Cytoplasm</location>
    </subcellularLocation>
</comment>
<organism evidence="15 16">
    <name type="scientific">Paenibacillus wynnii</name>
    <dbReference type="NCBI Taxonomy" id="268407"/>
    <lineage>
        <taxon>Bacteria</taxon>
        <taxon>Bacillati</taxon>
        <taxon>Bacillota</taxon>
        <taxon>Bacilli</taxon>
        <taxon>Bacillales</taxon>
        <taxon>Paenibacillaceae</taxon>
        <taxon>Paenibacillus</taxon>
    </lineage>
</organism>
<dbReference type="Gene3D" id="1.10.730.10">
    <property type="entry name" value="Isoleucyl-tRNA Synthetase, Domain 1"/>
    <property type="match status" value="1"/>
</dbReference>
<evidence type="ECO:0000256" key="3">
    <source>
        <dbReference type="ARBA" id="ARBA00011738"/>
    </source>
</evidence>
<evidence type="ECO:0000256" key="5">
    <source>
        <dbReference type="ARBA" id="ARBA00022555"/>
    </source>
</evidence>
<name>A0A098M7H9_9BACL</name>
<dbReference type="eggNOG" id="COG0073">
    <property type="taxonomic scope" value="Bacteria"/>
</dbReference>
<dbReference type="GO" id="GO:0004825">
    <property type="term" value="F:methionine-tRNA ligase activity"/>
    <property type="evidence" value="ECO:0007669"/>
    <property type="project" value="UniProtKB-UniRule"/>
</dbReference>
<dbReference type="InterPro" id="IPR001412">
    <property type="entry name" value="aa-tRNA-synth_I_CS"/>
</dbReference>
<dbReference type="InterPro" id="IPR002547">
    <property type="entry name" value="tRNA-bd_dom"/>
</dbReference>
<dbReference type="eggNOG" id="COG0143">
    <property type="taxonomic scope" value="Bacteria"/>
</dbReference>
<dbReference type="FunFam" id="1.10.730.10:FF:000026">
    <property type="entry name" value="Methionine--tRNA ligase"/>
    <property type="match status" value="1"/>
</dbReference>
<comment type="caution">
    <text evidence="13">Lacks conserved residue(s) required for the propagation of feature annotation.</text>
</comment>
<reference evidence="15 16" key="2">
    <citation type="submission" date="2014-10" db="EMBL/GenBank/DDBJ databases">
        <title>Comparative genomics of the Paenibacillus odorifer group.</title>
        <authorList>
            <person name="Tsai Y.-C."/>
            <person name="Martin N."/>
            <person name="Korlach J."/>
            <person name="Wiedmann M."/>
        </authorList>
    </citation>
    <scope>NUCLEOTIDE SEQUENCE [LARGE SCALE GENOMIC DNA]</scope>
    <source>
        <strain evidence="15 16">DSM 18334</strain>
    </source>
</reference>
<keyword evidence="8 13" id="KW-0067">ATP-binding</keyword>
<dbReference type="InterPro" id="IPR009080">
    <property type="entry name" value="tRNAsynth_Ia_anticodon-bd"/>
</dbReference>
<keyword evidence="16" id="KW-1185">Reference proteome</keyword>
<accession>A0A098M7H9</accession>
<keyword evidence="4 13" id="KW-0963">Cytoplasm</keyword>
<keyword evidence="11 13" id="KW-0030">Aminoacyl-tRNA synthetase</keyword>
<dbReference type="InterPro" id="IPR041872">
    <property type="entry name" value="Anticodon_Met"/>
</dbReference>
<dbReference type="PROSITE" id="PS50886">
    <property type="entry name" value="TRBD"/>
    <property type="match status" value="1"/>
</dbReference>
<comment type="caution">
    <text evidence="15">The sequence shown here is derived from an EMBL/GenBank/DDBJ whole genome shotgun (WGS) entry which is preliminary data.</text>
</comment>
<dbReference type="CDD" id="cd02800">
    <property type="entry name" value="tRNA_bind_EcMetRS_like"/>
    <property type="match status" value="1"/>
</dbReference>
<keyword evidence="6 13" id="KW-0436">Ligase</keyword>
<dbReference type="Gene3D" id="2.170.220.10">
    <property type="match status" value="1"/>
</dbReference>
<dbReference type="PANTHER" id="PTHR43326:SF1">
    <property type="entry name" value="METHIONINE--TRNA LIGASE, MITOCHONDRIAL"/>
    <property type="match status" value="1"/>
</dbReference>
<keyword evidence="7 13" id="KW-0547">Nucleotide-binding</keyword>
<evidence type="ECO:0000259" key="14">
    <source>
        <dbReference type="PROSITE" id="PS50886"/>
    </source>
</evidence>
<dbReference type="SUPFAM" id="SSF52374">
    <property type="entry name" value="Nucleotidylyl transferase"/>
    <property type="match status" value="1"/>
</dbReference>
<dbReference type="AlphaFoldDB" id="A0A098M7H9"/>
<dbReference type="Pfam" id="PF19303">
    <property type="entry name" value="Anticodon_3"/>
    <property type="match status" value="1"/>
</dbReference>
<evidence type="ECO:0000256" key="7">
    <source>
        <dbReference type="ARBA" id="ARBA00022741"/>
    </source>
</evidence>
<evidence type="ECO:0000256" key="12">
    <source>
        <dbReference type="ARBA" id="ARBA00047364"/>
    </source>
</evidence>
<dbReference type="InterPro" id="IPR014758">
    <property type="entry name" value="Met-tRNA_synth"/>
</dbReference>
<dbReference type="NCBIfam" id="TIGR00398">
    <property type="entry name" value="metG"/>
    <property type="match status" value="1"/>
</dbReference>
<dbReference type="InterPro" id="IPR014729">
    <property type="entry name" value="Rossmann-like_a/b/a_fold"/>
</dbReference>
<gene>
    <name evidence="13" type="primary">metG</name>
    <name evidence="15" type="ORF">PWYN_25980</name>
</gene>
<keyword evidence="10 13" id="KW-0648">Protein biosynthesis</keyword>
<evidence type="ECO:0000313" key="16">
    <source>
        <dbReference type="Proteomes" id="UP000029734"/>
    </source>
</evidence>
<evidence type="ECO:0000256" key="1">
    <source>
        <dbReference type="ARBA" id="ARBA00003314"/>
    </source>
</evidence>
<dbReference type="SUPFAM" id="SSF47323">
    <property type="entry name" value="Anticodon-binding domain of a subclass of class I aminoacyl-tRNA synthetases"/>
    <property type="match status" value="1"/>
</dbReference>
<dbReference type="NCBIfam" id="NF008900">
    <property type="entry name" value="PRK12267.1"/>
    <property type="match status" value="1"/>
</dbReference>
<comment type="function">
    <text evidence="1 13">Is required not only for elongation of protein synthesis but also for the initiation of all mRNA translation through initiator tRNA(fMet) aminoacylation.</text>
</comment>
<dbReference type="RefSeq" id="WP_036657621.1">
    <property type="nucleotide sequence ID" value="NZ_JQCR01000003.1"/>
</dbReference>
<dbReference type="CDD" id="cd00814">
    <property type="entry name" value="MetRS_core"/>
    <property type="match status" value="1"/>
</dbReference>
<dbReference type="InterPro" id="IPR033911">
    <property type="entry name" value="MetRS_core"/>
</dbReference>
<dbReference type="PANTHER" id="PTHR43326">
    <property type="entry name" value="METHIONYL-TRNA SYNTHETASE"/>
    <property type="match status" value="1"/>
</dbReference>
<evidence type="ECO:0000256" key="8">
    <source>
        <dbReference type="ARBA" id="ARBA00022840"/>
    </source>
</evidence>
<dbReference type="STRING" id="268407.PWYN_25980"/>
<dbReference type="InterPro" id="IPR023457">
    <property type="entry name" value="Met-tRNA_synth_2"/>
</dbReference>
<evidence type="ECO:0000256" key="6">
    <source>
        <dbReference type="ARBA" id="ARBA00022598"/>
    </source>
</evidence>
<dbReference type="CDD" id="cd07957">
    <property type="entry name" value="Anticodon_Ia_Met"/>
    <property type="match status" value="1"/>
</dbReference>
<dbReference type="FunFam" id="2.170.220.10:FF:000002">
    <property type="entry name" value="Methionine--tRNA ligase"/>
    <property type="match status" value="1"/>
</dbReference>
<feature type="domain" description="TRNA-binding" evidence="14">
    <location>
        <begin position="575"/>
        <end position="675"/>
    </location>
</feature>
<dbReference type="PROSITE" id="PS00178">
    <property type="entry name" value="AA_TRNA_LIGASE_I"/>
    <property type="match status" value="1"/>
</dbReference>
<evidence type="ECO:0000313" key="15">
    <source>
        <dbReference type="EMBL" id="KGE17996.1"/>
    </source>
</evidence>
<protein>
    <recommendedName>
        <fullName evidence="13">Methionine--tRNA ligase</fullName>
        <ecNumber evidence="13">6.1.1.10</ecNumber>
    </recommendedName>
    <alternativeName>
        <fullName evidence="13">Methionyl-tRNA synthetase</fullName>
        <shortName evidence="13">MetRS</shortName>
    </alternativeName>
</protein>
<dbReference type="GO" id="GO:0000049">
    <property type="term" value="F:tRNA binding"/>
    <property type="evidence" value="ECO:0007669"/>
    <property type="project" value="UniProtKB-UniRule"/>
</dbReference>
<dbReference type="Gene3D" id="3.40.50.620">
    <property type="entry name" value="HUPs"/>
    <property type="match status" value="1"/>
</dbReference>
<sequence>MSQKKTFYLTTPIYYPSDKLHIGHAYSTVAGDAMARYKRLRGYEVRYLTGTDEHGQKIERKAEEAGKTPQQFVDDIVVGIKDLWRKLDISNDDFIRTTEERHKTVVQEIFDRLLKQGDIYKGEYEGWYSIPDETFYTETQLVDIVRNDEGTIIGGKSPDSGHPVELVKEASYFFRLSKYADRLLKYYEDNPDFILPESRKNEMINNFIKPGLEDLAVSRTTFDWGIKVKGDEKHVVYVWIDALTNYITALGYGSEDRSLYDNFWPADVHIVGKEIVRFHTIIWPIFLMALGEPLPKKVFAHGWLLMKDGKMSKSKGNVVDPVTLIDRYGLDALRYYLLREVPFGSDGTFTPESFVDRINYDLANDLGNLLNRTGAMVEKYFGGVLPAYEGNVTAFDNELVTAAQNTYAKVEEAMETMEFSVALTAIGSFISRTNKYIDETQPWILAKDESRIAELGSVMRHLVEGLRTASILLQPFLTEAPAKIWEQLGIVKGEMTTWESGRTFGLIPAGTQLVKGSPIFPRLDVEQEVAFIAEAMGAGKPAVVESPADAVSAPAAAVEGSEPEEEHKDEIGIDDFAKAELRVAQVISAEPVKKADKLLKLQLDLGYEQRQVVSGIAKFYTPEELVGQKVICIVNLKPVKLRGELSQGMILAASKGDQLTIATVPDSMPNGAIVK</sequence>